<keyword evidence="2" id="KW-1185">Reference proteome</keyword>
<dbReference type="Proteomes" id="UP001187682">
    <property type="component" value="Unassembled WGS sequence"/>
</dbReference>
<evidence type="ECO:0000313" key="2">
    <source>
        <dbReference type="Proteomes" id="UP001187682"/>
    </source>
</evidence>
<proteinExistence type="predicted"/>
<reference evidence="1" key="1">
    <citation type="submission" date="2018-03" db="EMBL/GenBank/DDBJ databases">
        <authorList>
            <person name="Guldener U."/>
        </authorList>
    </citation>
    <scope>NUCLEOTIDE SEQUENCE</scope>
</reference>
<organism evidence="1 2">
    <name type="scientific">Cephalotrichum gorgonifer</name>
    <dbReference type="NCBI Taxonomy" id="2041049"/>
    <lineage>
        <taxon>Eukaryota</taxon>
        <taxon>Fungi</taxon>
        <taxon>Dikarya</taxon>
        <taxon>Ascomycota</taxon>
        <taxon>Pezizomycotina</taxon>
        <taxon>Sordariomycetes</taxon>
        <taxon>Hypocreomycetidae</taxon>
        <taxon>Microascales</taxon>
        <taxon>Microascaceae</taxon>
        <taxon>Cephalotrichum</taxon>
    </lineage>
</organism>
<dbReference type="EMBL" id="ONZQ02000022">
    <property type="protein sequence ID" value="SPO07599.1"/>
    <property type="molecule type" value="Genomic_DNA"/>
</dbReference>
<evidence type="ECO:0000313" key="1">
    <source>
        <dbReference type="EMBL" id="SPO07599.1"/>
    </source>
</evidence>
<name>A0AAE8N864_9PEZI</name>
<comment type="caution">
    <text evidence="1">The sequence shown here is derived from an EMBL/GenBank/DDBJ whole genome shotgun (WGS) entry which is preliminary data.</text>
</comment>
<dbReference type="AlphaFoldDB" id="A0AAE8N864"/>
<gene>
    <name evidence="1" type="ORF">DNG_10294</name>
</gene>
<sequence>MAEGLAVFAASAQLLELAVGSIVKAKRLWDEIDQAPSEIQDLMLEIQAVERYYKAVYALDDLVQSLSKEVNAARGPLSRKAVAAKIVLQKRSMRRLEAKLRSARDVLQLSLSLSSL</sequence>
<protein>
    <submittedName>
        <fullName evidence="1">Uncharacterized protein</fullName>
    </submittedName>
</protein>
<accession>A0AAE8N864</accession>